<dbReference type="Gene3D" id="2.60.120.10">
    <property type="entry name" value="Jelly Rolls"/>
    <property type="match status" value="1"/>
</dbReference>
<dbReference type="RefSeq" id="WP_019957516.1">
    <property type="nucleotide sequence ID" value="NZ_CP091512.1"/>
</dbReference>
<keyword evidence="3" id="KW-1185">Reference proteome</keyword>
<reference evidence="2" key="1">
    <citation type="submission" date="2021-12" db="EMBL/GenBank/DDBJ databases">
        <authorList>
            <person name="Veyrier F.J."/>
        </authorList>
    </citation>
    <scope>NUCLEOTIDE SEQUENCE</scope>
    <source>
        <strain evidence="2">SAG 1488-6</strain>
    </source>
</reference>
<name>A0ABY4ED08_VITST</name>
<dbReference type="CDD" id="cd02227">
    <property type="entry name" value="cupin_TM1112-like"/>
    <property type="match status" value="1"/>
</dbReference>
<dbReference type="InterPro" id="IPR008579">
    <property type="entry name" value="UGlyAH_Cupin_dom"/>
</dbReference>
<proteinExistence type="predicted"/>
<gene>
    <name evidence="2" type="ORF">LVJ81_03900</name>
</gene>
<accession>A0ABY4ED08</accession>
<evidence type="ECO:0000313" key="3">
    <source>
        <dbReference type="Proteomes" id="UP000832034"/>
    </source>
</evidence>
<dbReference type="InterPro" id="IPR011051">
    <property type="entry name" value="RmlC_Cupin_sf"/>
</dbReference>
<dbReference type="Pfam" id="PF05899">
    <property type="entry name" value="Cupin_3"/>
    <property type="match status" value="1"/>
</dbReference>
<dbReference type="EMBL" id="CP091512">
    <property type="protein sequence ID" value="UOO93186.1"/>
    <property type="molecule type" value="Genomic_DNA"/>
</dbReference>
<dbReference type="SUPFAM" id="SSF51182">
    <property type="entry name" value="RmlC-like cupins"/>
    <property type="match status" value="1"/>
</dbReference>
<evidence type="ECO:0000259" key="1">
    <source>
        <dbReference type="Pfam" id="PF05899"/>
    </source>
</evidence>
<dbReference type="PANTHER" id="PTHR40943:SF1">
    <property type="entry name" value="CYTOPLASMIC PROTEIN"/>
    <property type="match status" value="1"/>
</dbReference>
<dbReference type="PANTHER" id="PTHR40943">
    <property type="entry name" value="CYTOPLASMIC PROTEIN-RELATED"/>
    <property type="match status" value="1"/>
</dbReference>
<dbReference type="Proteomes" id="UP000832034">
    <property type="component" value="Chromosome"/>
</dbReference>
<protein>
    <submittedName>
        <fullName evidence="2">Cupin domain-containing protein</fullName>
    </submittedName>
</protein>
<sequence>MQPIHFKLEGDAQFGEAKPLGKPVGVPIAQARLALNEEVPQADIGFWECTVGSFEREIMQAEYSYFLKGAGRFTPVGGETIEFKAGESMYFSANTHGVWEVDEPVCKTYVIFKDSAQ</sequence>
<organism evidence="2 3">
    <name type="scientific">Vitreoscilla stercoraria</name>
    <dbReference type="NCBI Taxonomy" id="61"/>
    <lineage>
        <taxon>Bacteria</taxon>
        <taxon>Pseudomonadati</taxon>
        <taxon>Pseudomonadota</taxon>
        <taxon>Betaproteobacteria</taxon>
        <taxon>Neisseriales</taxon>
        <taxon>Neisseriaceae</taxon>
        <taxon>Vitreoscilla</taxon>
    </lineage>
</organism>
<reference evidence="2" key="2">
    <citation type="journal article" date="2022" name="Res Sq">
        <title>Evolution of multicellular longitudinally dividing oral cavity symbionts (Neisseriaceae).</title>
        <authorList>
            <person name="Nyongesa S."/>
            <person name="Weber P."/>
            <person name="Bernet E."/>
            <person name="Pullido F."/>
            <person name="Nieckarz M."/>
            <person name="Delaby M."/>
            <person name="Nieves C."/>
            <person name="Viehboeck T."/>
            <person name="Krause N."/>
            <person name="Rivera-Millot A."/>
            <person name="Nakamura A."/>
            <person name="Vischer N."/>
            <person name="VanNieuwenhze M."/>
            <person name="Brun Y."/>
            <person name="Cava F."/>
            <person name="Bulgheresi S."/>
            <person name="Veyrier F."/>
        </authorList>
    </citation>
    <scope>NUCLEOTIDE SEQUENCE</scope>
    <source>
        <strain evidence="2">SAG 1488-6</strain>
    </source>
</reference>
<evidence type="ECO:0000313" key="2">
    <source>
        <dbReference type="EMBL" id="UOO93186.1"/>
    </source>
</evidence>
<feature type="domain" description="(S)-ureidoglycine aminohydrolase cupin" evidence="1">
    <location>
        <begin position="44"/>
        <end position="109"/>
    </location>
</feature>
<dbReference type="InterPro" id="IPR014710">
    <property type="entry name" value="RmlC-like_jellyroll"/>
</dbReference>